<dbReference type="SUPFAM" id="SSF55166">
    <property type="entry name" value="Hedgehog/DD-peptidase"/>
    <property type="match status" value="1"/>
</dbReference>
<comment type="caution">
    <text evidence="2">The sequence shown here is derived from an EMBL/GenBank/DDBJ whole genome shotgun (WGS) entry which is preliminary data.</text>
</comment>
<evidence type="ECO:0000259" key="1">
    <source>
        <dbReference type="Pfam" id="PF08291"/>
    </source>
</evidence>
<organism evidence="2 3">
    <name type="scientific">Henriciella mobilis</name>
    <dbReference type="NCBI Taxonomy" id="2305467"/>
    <lineage>
        <taxon>Bacteria</taxon>
        <taxon>Pseudomonadati</taxon>
        <taxon>Pseudomonadota</taxon>
        <taxon>Alphaproteobacteria</taxon>
        <taxon>Hyphomonadales</taxon>
        <taxon>Hyphomonadaceae</taxon>
        <taxon>Henriciella</taxon>
    </lineage>
</organism>
<dbReference type="EMBL" id="QWFX01000013">
    <property type="protein sequence ID" value="RIJ28457.1"/>
    <property type="molecule type" value="Genomic_DNA"/>
</dbReference>
<keyword evidence="3" id="KW-1185">Reference proteome</keyword>
<gene>
    <name evidence="2" type="ORF">D1223_13820</name>
</gene>
<evidence type="ECO:0000313" key="3">
    <source>
        <dbReference type="Proteomes" id="UP000266385"/>
    </source>
</evidence>
<dbReference type="AlphaFoldDB" id="A0A399REI2"/>
<sequence>MLFHCVREAGRALAPAWRWPHFSIAELACRCGGRFCGGEYWHDPAFLDELEQVRADMGAPLVITSGHRCAAWNASVGGAPLSMHKQLAADIRLAGHHRFALLAAAERAGFTGFGLARSFLHIDRRARPARWFYPGSETEWTI</sequence>
<dbReference type="OrthoDB" id="7618790at2"/>
<dbReference type="InterPro" id="IPR009045">
    <property type="entry name" value="Zn_M74/Hedgehog-like"/>
</dbReference>
<accession>A0A399REI2</accession>
<reference evidence="2 3" key="1">
    <citation type="submission" date="2018-08" db="EMBL/GenBank/DDBJ databases">
        <title>Henriciella mobilis sp. nov., isolated from seawater.</title>
        <authorList>
            <person name="Cheng H."/>
            <person name="Wu Y.-H."/>
            <person name="Xu X.-W."/>
            <person name="Guo L.-L."/>
        </authorList>
    </citation>
    <scope>NUCLEOTIDE SEQUENCE [LARGE SCALE GENOMIC DNA]</scope>
    <source>
        <strain evidence="2 3">JN25</strain>
    </source>
</reference>
<dbReference type="Proteomes" id="UP000266385">
    <property type="component" value="Unassembled WGS sequence"/>
</dbReference>
<dbReference type="RefSeq" id="WP_119376992.1">
    <property type="nucleotide sequence ID" value="NZ_QWFX01000013.1"/>
</dbReference>
<name>A0A399REI2_9PROT</name>
<dbReference type="InterPro" id="IPR013230">
    <property type="entry name" value="Peptidase_M15A_C"/>
</dbReference>
<protein>
    <recommendedName>
        <fullName evidence="1">Peptidase M15A C-terminal domain-containing protein</fullName>
    </recommendedName>
</protein>
<dbReference type="Gene3D" id="3.30.1380.10">
    <property type="match status" value="1"/>
</dbReference>
<dbReference type="Pfam" id="PF08291">
    <property type="entry name" value="Peptidase_M15_3"/>
    <property type="match status" value="1"/>
</dbReference>
<evidence type="ECO:0000313" key="2">
    <source>
        <dbReference type="EMBL" id="RIJ28457.1"/>
    </source>
</evidence>
<proteinExistence type="predicted"/>
<feature type="domain" description="Peptidase M15A C-terminal" evidence="1">
    <location>
        <begin position="20"/>
        <end position="123"/>
    </location>
</feature>